<feature type="compositionally biased region" description="Basic and acidic residues" evidence="1">
    <location>
        <begin position="98"/>
        <end position="118"/>
    </location>
</feature>
<accession>U6KRK2</accession>
<dbReference type="PANTHER" id="PTHR45979:SF30">
    <property type="entry name" value="NUCLEOTIDYLTRANSFERASE"/>
    <property type="match status" value="1"/>
</dbReference>
<feature type="compositionally biased region" description="Low complexity" evidence="1">
    <location>
        <begin position="229"/>
        <end position="253"/>
    </location>
</feature>
<dbReference type="VEuPathDB" id="ToxoDB:ETH_00015445"/>
<keyword evidence="4" id="KW-1185">Reference proteome</keyword>
<feature type="compositionally biased region" description="Basic and acidic residues" evidence="1">
    <location>
        <begin position="1581"/>
        <end position="1597"/>
    </location>
</feature>
<gene>
    <name evidence="3" type="ORF">ETH_00015445</name>
</gene>
<sequence length="2189" mass="230250">MQDGDSTSQEAFLPLNLTKPLQPDYTAAAAAAAAKGATATIVICVDQVIGKCILHKKREPNGSNPYILGRHRGGGPVAAFLSSNNCMRSRSGGSYCNSDDKRDEKSNSNTSESHEAKSLRRGLPPAVTPAALVADAAAAVAAAAAAAMELPPVPADFDALADDFISALGPNEERSRVRAEAFEHLRDAIIEAFTDFRVLLRQQQELRQQQQHQELQKQKQIQLLLSSDQRSQLTQQEDQSNQQKQPPALQQQDPPQPEGAAAGNPSREPLQERLPQAGDAVLLPPQALRPHHDKHQHQQQQNEQQQSEGRACRGSSSCCRARADSPSSFFSVSSSPSPTTAAAALTGAATAEAAAAPEWGAGALSGVVPDNSSLLPSSIQASTEDPSSSSCDCSSSSSGSLSASNVPSSSSSGNVSRGSNSNSSSATSNSNSSVRCLSDICVAVLRYGSFPLLTYLPDGDLDVGVITFSPETGVVEGEEESEAFLVYLHLRFRRGDLKVESQGSVRDSSGVAGTLDAPKGQGGPGGRGSRGPRIRNVHLVKADVKILKLEVDSLAVDLSVNKVGGCCSLALLELLDRRIGRYHLFKRSVILVKAWMAYESHLLGSRSGLLASYCLEVLVLHLFSCLPPARLQSPLQVLQAFLSYFSSFDWAAFAATAAGPLPLWLLRLATQQQQQQAMLLQQLQQEGCEPQQQQLHLQQMPFLNELLEMSEHSSGNHRDGDPRLERLAFVAQHIQPERGIPRDAVTSHVCKCIANFAFVEECRRRFRMCYGGMGGTSRFPGAYRSGQSFDWPDPSSPTAPVSSSSSSSSSGSGSGRVSGPATPMNRWSQSGARGFPGGFAVPPFHPRAPPRAGAAGGFTLRCINVVDPLLNTNNLGRSVSEPAFIRLVDALKRGHATLTAVLQRGDGEAFKSLVFKNSYSYLQRLRHRQALQPQIKPLILLRLSKGPSQYPRGALEDDEVPCPTRDPYAEFLRCLRSKTGASLGASDGQPPSDSRVSSGSLPPEPSEDSQKPQLSSKGPTGAVATASVHSGAVETGESGQCAERPDEKVRGSPEVEGASAPPLMANHSSARQQYGEQQEQHQQQDLAHPAHKLNLRLAEEELRGLLALCQLLCKFPGDGSHSGPPRTTARKGGLHYACASLNAFGSRLCNCSHQPVASSVAAAAEDCAVPLSSSSDASVGVAEEGWVGPRPGPPMPGVSEVAVLPIEAAAAAEAAITIQILLPYCTRGCRRNSSAGSYANDVRAAAGPPSIGSPRSACSLGRTPWEARGGGHRTGAEGAPRGSRGSYNDRMRKTHPFSLTRHRATGGRNSIQQQHQQHHLLLQHLQQHHHMQALPPSRDPFWQTARPFSTRAALFGGPLEGISSAAAGGPLGASAVSHWRGDDTNSPSLAAAAAADLSPVGGISRRRLHRGAARQGGPVGSVGAIGYQHGRHLPAFSTVVAARVQQQQQGRGYVSNSGFGGPRPNIPKEAQGTPRRPGGWSTSAPMGDVSEPQRSLNAPRHASASAEERRSSSNSSNSSSSSTTDSAVLGERSAAAAAVGFEQRQLLQQHDIPACSGSYVAALTGHQGRSASPPPCGRPQDQQHHRAGGDPEREDAHAPVSSDAPDSMGEVPLNERHRRISGDWNFAAPPGSSIINNTRSAQPRGMRIPRKLPQATADAQSPHWGAEGAPPTPSTWTHQQQQHQPGGIFSRGGISLPLRGPRGMGPNAVLQGLGLHVTTPSAAAGRNARYRDGMSKQTGGALGMPSWGIPEPPQQPPPPPPPPVTPSGALVVSESQAEGPQRAPGRRNWAAVVGAPAAGTPTSVGAPRTRGTPIPAAMVSAAVAASPSAAGTVVSRPASAAARPSSPFSRGAYSQKAPSEGQVRVGAPMEEPLRASSATAAATPPVAQGESCGHIDDLRGLSKQPAEHRKLTPQWGGLLASDLPAQDPQGKAAAPKWAVGGAPGSPRVIPWGSDAGGQESDEAFKMTEQHQQQQQWDGFSTPSSRGHSWAGDSTGLWRPGPPPSTDPPSGGSSNEARPRPPWGIAAAPLSDRGPSVKQREAPSLTSDLLSLKLEDVALLSTADKAKALLVAKQQVAALQDAAEWRTATSKRERKKSSASGRHAKTQLAHLLAVQQLLLQQERPQQEASQGSGEAAAAEAPQQSSQPDNFRASREERENSSGEGVTNSGHGSDLGAPAAKAAARPSDSPP</sequence>
<feature type="domain" description="PAP/OAS1 substrate-binding-related" evidence="2">
    <location>
        <begin position="857"/>
        <end position="906"/>
    </location>
</feature>
<feature type="region of interest" description="Disordered" evidence="1">
    <location>
        <begin position="1565"/>
        <end position="1710"/>
    </location>
</feature>
<dbReference type="OMA" id="CIANFAF"/>
<feature type="region of interest" description="Disordered" evidence="1">
    <location>
        <begin position="1825"/>
        <end position="2043"/>
    </location>
</feature>
<feature type="region of interest" description="Disordered" evidence="1">
    <location>
        <begin position="290"/>
        <end position="318"/>
    </location>
</feature>
<dbReference type="GO" id="GO:0016740">
    <property type="term" value="F:transferase activity"/>
    <property type="evidence" value="ECO:0007669"/>
    <property type="project" value="UniProtKB-KW"/>
</dbReference>
<dbReference type="SUPFAM" id="SSF81631">
    <property type="entry name" value="PAP/OAS1 substrate-binding domain"/>
    <property type="match status" value="1"/>
</dbReference>
<dbReference type="InterPro" id="IPR043519">
    <property type="entry name" value="NT_sf"/>
</dbReference>
<dbReference type="OrthoDB" id="346877at2759"/>
<reference evidence="3" key="1">
    <citation type="submission" date="2013-10" db="EMBL/GenBank/DDBJ databases">
        <title>Genomic analysis of the causative agents of coccidiosis in chickens.</title>
        <authorList>
            <person name="Reid A.J."/>
            <person name="Blake D."/>
            <person name="Billington K."/>
            <person name="Browne H."/>
            <person name="Dunn M."/>
            <person name="Hung S."/>
            <person name="Kawahara F."/>
            <person name="Miranda-Saavedra D."/>
            <person name="Mourier T."/>
            <person name="Nagra H."/>
            <person name="Otto T.D."/>
            <person name="Rawlings N."/>
            <person name="Sanchez A."/>
            <person name="Sanders M."/>
            <person name="Subramaniam C."/>
            <person name="Tay Y."/>
            <person name="Dear P."/>
            <person name="Doerig C."/>
            <person name="Gruber A."/>
            <person name="Parkinson J."/>
            <person name="Shirley M."/>
            <person name="Wan K.L."/>
            <person name="Berriman M."/>
            <person name="Tomley F."/>
            <person name="Pain A."/>
        </authorList>
    </citation>
    <scope>NUCLEOTIDE SEQUENCE [LARGE SCALE GENOMIC DNA]</scope>
    <source>
        <strain evidence="3">Houghton</strain>
    </source>
</reference>
<feature type="region of interest" description="Disordered" evidence="1">
    <location>
        <begin position="229"/>
        <end position="271"/>
    </location>
</feature>
<feature type="region of interest" description="Disordered" evidence="1">
    <location>
        <begin position="503"/>
        <end position="533"/>
    </location>
</feature>
<dbReference type="SUPFAM" id="SSF81301">
    <property type="entry name" value="Nucleotidyltransferase"/>
    <property type="match status" value="1"/>
</dbReference>
<keyword evidence="3" id="KW-0808">Transferase</keyword>
<feature type="compositionally biased region" description="Low complexity" evidence="1">
    <location>
        <begin position="1072"/>
        <end position="1084"/>
    </location>
</feature>
<feature type="domain" description="PAP/OAS1 substrate-binding-related" evidence="2">
    <location>
        <begin position="579"/>
        <end position="688"/>
    </location>
</feature>
<feature type="compositionally biased region" description="Low complexity" evidence="1">
    <location>
        <begin position="382"/>
        <end position="432"/>
    </location>
</feature>
<protein>
    <submittedName>
        <fullName evidence="3">Nucleotidyltransferase family protein, related</fullName>
    </submittedName>
</protein>
<feature type="compositionally biased region" description="Low complexity" evidence="1">
    <location>
        <begin position="1512"/>
        <end position="1522"/>
    </location>
</feature>
<feature type="region of interest" description="Disordered" evidence="1">
    <location>
        <begin position="1264"/>
        <end position="1291"/>
    </location>
</feature>
<feature type="region of interest" description="Disordered" evidence="1">
    <location>
        <begin position="375"/>
        <end position="432"/>
    </location>
</feature>
<feature type="region of interest" description="Disordered" evidence="1">
    <location>
        <begin position="90"/>
        <end position="122"/>
    </location>
</feature>
<feature type="region of interest" description="Disordered" evidence="1">
    <location>
        <begin position="785"/>
        <end position="829"/>
    </location>
</feature>
<dbReference type="RefSeq" id="XP_013231507.1">
    <property type="nucleotide sequence ID" value="XM_013376053.1"/>
</dbReference>
<feature type="compositionally biased region" description="Gly residues" evidence="1">
    <location>
        <begin position="520"/>
        <end position="529"/>
    </location>
</feature>
<proteinExistence type="predicted"/>
<dbReference type="Pfam" id="PF26180">
    <property type="entry name" value="PAP-OAS1"/>
    <property type="match status" value="2"/>
</dbReference>
<feature type="compositionally biased region" description="Basic and acidic residues" evidence="1">
    <location>
        <begin position="1043"/>
        <end position="1053"/>
    </location>
</feature>
<feature type="compositionally biased region" description="Basic and acidic residues" evidence="1">
    <location>
        <begin position="2150"/>
        <end position="2159"/>
    </location>
</feature>
<feature type="region of interest" description="Disordered" evidence="1">
    <location>
        <begin position="980"/>
        <end position="1063"/>
    </location>
</feature>
<feature type="compositionally biased region" description="Low complexity" evidence="1">
    <location>
        <begin position="2175"/>
        <end position="2189"/>
    </location>
</feature>
<feature type="compositionally biased region" description="Polar residues" evidence="1">
    <location>
        <begin position="989"/>
        <end position="1000"/>
    </location>
</feature>
<feature type="region of interest" description="Disordered" evidence="1">
    <location>
        <begin position="1724"/>
        <end position="1812"/>
    </location>
</feature>
<dbReference type="InterPro" id="IPR058921">
    <property type="entry name" value="PAP/OAS1-rel"/>
</dbReference>
<evidence type="ECO:0000259" key="2">
    <source>
        <dbReference type="Pfam" id="PF26180"/>
    </source>
</evidence>
<feature type="compositionally biased region" description="Low complexity" evidence="1">
    <location>
        <begin position="1825"/>
        <end position="1852"/>
    </location>
</feature>
<evidence type="ECO:0000313" key="4">
    <source>
        <dbReference type="Proteomes" id="UP000030747"/>
    </source>
</evidence>
<dbReference type="GeneID" id="25252243"/>
<dbReference type="VEuPathDB" id="ToxoDB:ETH2_1258500"/>
<dbReference type="PANTHER" id="PTHR45979">
    <property type="entry name" value="PAP/OAS1 SUBSTRATE-BINDING DOMAIN SUPERFAMILY"/>
    <property type="match status" value="1"/>
</dbReference>
<feature type="compositionally biased region" description="Polar residues" evidence="1">
    <location>
        <begin position="1969"/>
        <end position="1986"/>
    </location>
</feature>
<feature type="compositionally biased region" description="Basic residues" evidence="1">
    <location>
        <begin position="2091"/>
        <end position="2104"/>
    </location>
</feature>
<feature type="compositionally biased region" description="Polar residues" evidence="1">
    <location>
        <begin position="1674"/>
        <end position="1684"/>
    </location>
</feature>
<dbReference type="InterPro" id="IPR058920">
    <property type="entry name" value="PAP-OAS1-bd-rel"/>
</dbReference>
<feature type="compositionally biased region" description="Pro residues" evidence="1">
    <location>
        <begin position="1750"/>
        <end position="1765"/>
    </location>
</feature>
<feature type="region of interest" description="Disordered" evidence="1">
    <location>
        <begin position="1447"/>
        <end position="1528"/>
    </location>
</feature>
<feature type="compositionally biased region" description="Basic and acidic residues" evidence="1">
    <location>
        <begin position="1893"/>
        <end position="1910"/>
    </location>
</feature>
<feature type="compositionally biased region" description="Low complexity" evidence="1">
    <location>
        <begin position="1790"/>
        <end position="1802"/>
    </location>
</feature>
<feature type="compositionally biased region" description="Low complexity" evidence="1">
    <location>
        <begin position="796"/>
        <end position="820"/>
    </location>
</feature>
<dbReference type="Gene3D" id="1.10.1410.10">
    <property type="match status" value="1"/>
</dbReference>
<feature type="compositionally biased region" description="Low complexity" evidence="1">
    <location>
        <begin position="2106"/>
        <end position="2146"/>
    </location>
</feature>
<name>U6KRK2_EIMTE</name>
<reference evidence="3" key="2">
    <citation type="submission" date="2013-10" db="EMBL/GenBank/DDBJ databases">
        <authorList>
            <person name="Aslett M."/>
        </authorList>
    </citation>
    <scope>NUCLEOTIDE SEQUENCE [LARGE SCALE GENOMIC DNA]</scope>
    <source>
        <strain evidence="3">Houghton</strain>
    </source>
</reference>
<feature type="region of interest" description="Disordered" evidence="1">
    <location>
        <begin position="1068"/>
        <end position="1087"/>
    </location>
</feature>
<organism evidence="3 4">
    <name type="scientific">Eimeria tenella</name>
    <name type="common">Coccidian parasite</name>
    <dbReference type="NCBI Taxonomy" id="5802"/>
    <lineage>
        <taxon>Eukaryota</taxon>
        <taxon>Sar</taxon>
        <taxon>Alveolata</taxon>
        <taxon>Apicomplexa</taxon>
        <taxon>Conoidasida</taxon>
        <taxon>Coccidia</taxon>
        <taxon>Eucoccidiorida</taxon>
        <taxon>Eimeriorina</taxon>
        <taxon>Eimeriidae</taxon>
        <taxon>Eimeria</taxon>
    </lineage>
</organism>
<dbReference type="Proteomes" id="UP000030747">
    <property type="component" value="Unassembled WGS sequence"/>
</dbReference>
<evidence type="ECO:0000313" key="3">
    <source>
        <dbReference type="EMBL" id="CDJ40757.1"/>
    </source>
</evidence>
<dbReference type="EMBL" id="HG675259">
    <property type="protein sequence ID" value="CDJ40757.1"/>
    <property type="molecule type" value="Genomic_DNA"/>
</dbReference>
<feature type="compositionally biased region" description="Low complexity" evidence="1">
    <location>
        <begin position="1875"/>
        <end position="1885"/>
    </location>
</feature>
<evidence type="ECO:0000256" key="1">
    <source>
        <dbReference type="SAM" id="MobiDB-lite"/>
    </source>
</evidence>
<feature type="region of interest" description="Disordered" evidence="1">
    <location>
        <begin position="2082"/>
        <end position="2189"/>
    </location>
</feature>